<dbReference type="EMBL" id="LAZR01035035">
    <property type="protein sequence ID" value="KKL28608.1"/>
    <property type="molecule type" value="Genomic_DNA"/>
</dbReference>
<gene>
    <name evidence="1" type="ORF">LCGC14_2373430</name>
</gene>
<name>A0A0F9EXN8_9ZZZZ</name>
<organism evidence="1">
    <name type="scientific">marine sediment metagenome</name>
    <dbReference type="NCBI Taxonomy" id="412755"/>
    <lineage>
        <taxon>unclassified sequences</taxon>
        <taxon>metagenomes</taxon>
        <taxon>ecological metagenomes</taxon>
    </lineage>
</organism>
<sequence length="163" mass="18979">MSKHLERMTTSDFIEATREKWPILPMMTCDFAGWFEQLLNRLERYAKERAALLILIEDHFDAFAGAWLQMGDDDLKPAERALRAEFRRQCEENQIDTVIERENMPELDRPPLDEDVTCDLCEGNGWIPTITAKGERQMVSCPVCLHQEMSHRIKEAGTHNEKN</sequence>
<protein>
    <submittedName>
        <fullName evidence="1">Uncharacterized protein</fullName>
    </submittedName>
</protein>
<reference evidence="1" key="1">
    <citation type="journal article" date="2015" name="Nature">
        <title>Complex archaea that bridge the gap between prokaryotes and eukaryotes.</title>
        <authorList>
            <person name="Spang A."/>
            <person name="Saw J.H."/>
            <person name="Jorgensen S.L."/>
            <person name="Zaremba-Niedzwiedzka K."/>
            <person name="Martijn J."/>
            <person name="Lind A.E."/>
            <person name="van Eijk R."/>
            <person name="Schleper C."/>
            <person name="Guy L."/>
            <person name="Ettema T.J."/>
        </authorList>
    </citation>
    <scope>NUCLEOTIDE SEQUENCE</scope>
</reference>
<proteinExistence type="predicted"/>
<dbReference type="AlphaFoldDB" id="A0A0F9EXN8"/>
<comment type="caution">
    <text evidence="1">The sequence shown here is derived from an EMBL/GenBank/DDBJ whole genome shotgun (WGS) entry which is preliminary data.</text>
</comment>
<accession>A0A0F9EXN8</accession>
<evidence type="ECO:0000313" key="1">
    <source>
        <dbReference type="EMBL" id="KKL28608.1"/>
    </source>
</evidence>